<comment type="subcellular location">
    <subcellularLocation>
        <location evidence="1">Cell membrane</location>
        <topology evidence="1">Multi-pass membrane protein</topology>
    </subcellularLocation>
</comment>
<accession>A0ABT3CAE5</accession>
<keyword evidence="8" id="KW-1185">Reference proteome</keyword>
<keyword evidence="3 6" id="KW-0812">Transmembrane</keyword>
<evidence type="ECO:0000256" key="2">
    <source>
        <dbReference type="ARBA" id="ARBA00022475"/>
    </source>
</evidence>
<keyword evidence="2" id="KW-1003">Cell membrane</keyword>
<keyword evidence="4 6" id="KW-1133">Transmembrane helix</keyword>
<evidence type="ECO:0000256" key="6">
    <source>
        <dbReference type="SAM" id="Phobius"/>
    </source>
</evidence>
<keyword evidence="5 6" id="KW-0472">Membrane</keyword>
<dbReference type="Pfam" id="PF03626">
    <property type="entry name" value="COX4_pro"/>
    <property type="match status" value="1"/>
</dbReference>
<name>A0ABT3CAE5_9MYCO</name>
<feature type="transmembrane region" description="Helical" evidence="6">
    <location>
        <begin position="68"/>
        <end position="89"/>
    </location>
</feature>
<feature type="transmembrane region" description="Helical" evidence="6">
    <location>
        <begin position="33"/>
        <end position="56"/>
    </location>
</feature>
<organism evidence="7 8">
    <name type="scientific">Mycolicibacterium komossense</name>
    <dbReference type="NCBI Taxonomy" id="1779"/>
    <lineage>
        <taxon>Bacteria</taxon>
        <taxon>Bacillati</taxon>
        <taxon>Actinomycetota</taxon>
        <taxon>Actinomycetes</taxon>
        <taxon>Mycobacteriales</taxon>
        <taxon>Mycobacteriaceae</taxon>
        <taxon>Mycolicibacterium</taxon>
    </lineage>
</organism>
<proteinExistence type="predicted"/>
<gene>
    <name evidence="7" type="ORF">H7J73_10445</name>
</gene>
<dbReference type="EMBL" id="JACKTY010000024">
    <property type="protein sequence ID" value="MCV7226449.1"/>
    <property type="molecule type" value="Genomic_DNA"/>
</dbReference>
<evidence type="ECO:0000313" key="8">
    <source>
        <dbReference type="Proteomes" id="UP001526201"/>
    </source>
</evidence>
<comment type="caution">
    <text evidence="7">The sequence shown here is derived from an EMBL/GenBank/DDBJ whole genome shotgun (WGS) entry which is preliminary data.</text>
</comment>
<evidence type="ECO:0000256" key="5">
    <source>
        <dbReference type="ARBA" id="ARBA00023136"/>
    </source>
</evidence>
<reference evidence="7 8" key="1">
    <citation type="journal article" date="2022" name="BMC Genomics">
        <title>Comparative genome analysis of mycobacteria focusing on tRNA and non-coding RNA.</title>
        <authorList>
            <person name="Behra P.R.K."/>
            <person name="Pettersson B.M.F."/>
            <person name="Ramesh M."/>
            <person name="Das S."/>
            <person name="Dasgupta S."/>
            <person name="Kirsebom L.A."/>
        </authorList>
    </citation>
    <scope>NUCLEOTIDE SEQUENCE [LARGE SCALE GENOMIC DNA]</scope>
    <source>
        <strain evidence="7 8">DSM 44078</strain>
    </source>
</reference>
<evidence type="ECO:0000256" key="4">
    <source>
        <dbReference type="ARBA" id="ARBA00022989"/>
    </source>
</evidence>
<evidence type="ECO:0000313" key="7">
    <source>
        <dbReference type="EMBL" id="MCV7226449.1"/>
    </source>
</evidence>
<evidence type="ECO:0000256" key="3">
    <source>
        <dbReference type="ARBA" id="ARBA00022692"/>
    </source>
</evidence>
<evidence type="ECO:0000256" key="1">
    <source>
        <dbReference type="ARBA" id="ARBA00004651"/>
    </source>
</evidence>
<dbReference type="InterPro" id="IPR005171">
    <property type="entry name" value="Cyt_c_oxidase_su4_prok"/>
</dbReference>
<dbReference type="Proteomes" id="UP001526201">
    <property type="component" value="Unassembled WGS sequence"/>
</dbReference>
<feature type="transmembrane region" description="Helical" evidence="6">
    <location>
        <begin position="9"/>
        <end position="27"/>
    </location>
</feature>
<protein>
    <submittedName>
        <fullName evidence="7">Cytochrome C oxidase subunit IV family protein</fullName>
    </submittedName>
</protein>
<sequence length="90" mass="9174">MNGAVSDRVNAVFAGLVLATCLTWWLGSGTSSTGGGLGVAATLTIVIAFAKIFFIGMDFMELRAAPTALKALFTIWVAAVAVAAIALVVI</sequence>